<accession>A0A953LVF1</accession>
<keyword evidence="6" id="KW-0732">Signal</keyword>
<feature type="signal peptide" evidence="6">
    <location>
        <begin position="1"/>
        <end position="26"/>
    </location>
</feature>
<keyword evidence="3" id="KW-0998">Cell outer membrane</keyword>
<dbReference type="AlphaFoldDB" id="A0A953LVF1"/>
<dbReference type="Gene3D" id="3.30.1330.60">
    <property type="entry name" value="OmpA-like domain"/>
    <property type="match status" value="1"/>
</dbReference>
<keyword evidence="2 4" id="KW-0472">Membrane</keyword>
<evidence type="ECO:0000256" key="5">
    <source>
        <dbReference type="SAM" id="MobiDB-lite"/>
    </source>
</evidence>
<evidence type="ECO:0000256" key="4">
    <source>
        <dbReference type="PROSITE-ProRule" id="PRU00473"/>
    </source>
</evidence>
<dbReference type="Pfam" id="PF00691">
    <property type="entry name" value="OmpA"/>
    <property type="match status" value="1"/>
</dbReference>
<dbReference type="PANTHER" id="PTHR30329">
    <property type="entry name" value="STATOR ELEMENT OF FLAGELLAR MOTOR COMPLEX"/>
    <property type="match status" value="1"/>
</dbReference>
<reference evidence="8" key="2">
    <citation type="submission" date="2021-08" db="EMBL/GenBank/DDBJ databases">
        <authorList>
            <person name="Dalcin Martins P."/>
        </authorList>
    </citation>
    <scope>NUCLEOTIDE SEQUENCE</scope>
    <source>
        <strain evidence="8">MAG_39</strain>
    </source>
</reference>
<dbReference type="InterPro" id="IPR006664">
    <property type="entry name" value="OMP_bac"/>
</dbReference>
<dbReference type="SUPFAM" id="SSF103088">
    <property type="entry name" value="OmpA-like"/>
    <property type="match status" value="1"/>
</dbReference>
<dbReference type="Proteomes" id="UP000705867">
    <property type="component" value="Unassembled WGS sequence"/>
</dbReference>
<evidence type="ECO:0000259" key="7">
    <source>
        <dbReference type="PROSITE" id="PS51123"/>
    </source>
</evidence>
<dbReference type="PRINTS" id="PR01021">
    <property type="entry name" value="OMPADOMAIN"/>
</dbReference>
<dbReference type="CDD" id="cd07185">
    <property type="entry name" value="OmpA_C-like"/>
    <property type="match status" value="1"/>
</dbReference>
<evidence type="ECO:0000313" key="8">
    <source>
        <dbReference type="EMBL" id="MBZ0154786.1"/>
    </source>
</evidence>
<evidence type="ECO:0000256" key="3">
    <source>
        <dbReference type="ARBA" id="ARBA00023237"/>
    </source>
</evidence>
<dbReference type="PANTHER" id="PTHR30329:SF21">
    <property type="entry name" value="LIPOPROTEIN YIAD-RELATED"/>
    <property type="match status" value="1"/>
</dbReference>
<proteinExistence type="predicted"/>
<evidence type="ECO:0000313" key="9">
    <source>
        <dbReference type="Proteomes" id="UP000705867"/>
    </source>
</evidence>
<name>A0A953LVF1_9BACT</name>
<evidence type="ECO:0000256" key="1">
    <source>
        <dbReference type="ARBA" id="ARBA00004442"/>
    </source>
</evidence>
<reference evidence="8" key="1">
    <citation type="journal article" date="2021" name="bioRxiv">
        <title>Unraveling nitrogen, sulfur and carbon metabolic pathways and microbial community transcriptional responses to substrate deprivation and toxicity stresses in a bioreactor mimicking anoxic brackish coastal sediment conditions.</title>
        <authorList>
            <person name="Martins P.D."/>
            <person name="Echeveste M.J."/>
            <person name="Arshad A."/>
            <person name="Kurth J."/>
            <person name="Ouboter H."/>
            <person name="Jetten M.S.M."/>
            <person name="Welte C.U."/>
        </authorList>
    </citation>
    <scope>NUCLEOTIDE SEQUENCE</scope>
    <source>
        <strain evidence="8">MAG_39</strain>
    </source>
</reference>
<feature type="region of interest" description="Disordered" evidence="5">
    <location>
        <begin position="34"/>
        <end position="63"/>
    </location>
</feature>
<feature type="domain" description="OmpA-like" evidence="7">
    <location>
        <begin position="65"/>
        <end position="182"/>
    </location>
</feature>
<dbReference type="InterPro" id="IPR036737">
    <property type="entry name" value="OmpA-like_sf"/>
</dbReference>
<dbReference type="PROSITE" id="PS51123">
    <property type="entry name" value="OMPA_2"/>
    <property type="match status" value="1"/>
</dbReference>
<comment type="caution">
    <text evidence="8">The sequence shown here is derived from an EMBL/GenBank/DDBJ whole genome shotgun (WGS) entry which is preliminary data.</text>
</comment>
<dbReference type="EMBL" id="JAIOIV010000014">
    <property type="protein sequence ID" value="MBZ0154786.1"/>
    <property type="molecule type" value="Genomic_DNA"/>
</dbReference>
<gene>
    <name evidence="8" type="ORF">K8I29_01055</name>
</gene>
<dbReference type="GO" id="GO:0009279">
    <property type="term" value="C:cell outer membrane"/>
    <property type="evidence" value="ECO:0007669"/>
    <property type="project" value="UniProtKB-SubCell"/>
</dbReference>
<sequence>MNKTGRILIFLLLSAGMLTGSPGAVADDAPGRIEALHPAKPVPPPASKPNPASAPAPEPEPDPLVVKTIGRMVLHVNFEAGKADIRQEDKEMLDIAVAFVAEHPDASLYIEGHTDSDGSAAHNLELSKKRAEAVKSYLVAKGGFDYAHFIVSGHGSEFPIATNRTKEGKFKNRRVEMMLLSE</sequence>
<organism evidence="8 9">
    <name type="scientific">Candidatus Nitrobium versatile</name>
    <dbReference type="NCBI Taxonomy" id="2884831"/>
    <lineage>
        <taxon>Bacteria</taxon>
        <taxon>Pseudomonadati</taxon>
        <taxon>Nitrospirota</taxon>
        <taxon>Nitrospiria</taxon>
        <taxon>Nitrospirales</taxon>
        <taxon>Nitrospiraceae</taxon>
        <taxon>Candidatus Nitrobium</taxon>
    </lineage>
</organism>
<feature type="compositionally biased region" description="Pro residues" evidence="5">
    <location>
        <begin position="40"/>
        <end position="58"/>
    </location>
</feature>
<dbReference type="InterPro" id="IPR006665">
    <property type="entry name" value="OmpA-like"/>
</dbReference>
<evidence type="ECO:0000256" key="2">
    <source>
        <dbReference type="ARBA" id="ARBA00023136"/>
    </source>
</evidence>
<feature type="chain" id="PRO_5037026295" evidence="6">
    <location>
        <begin position="27"/>
        <end position="182"/>
    </location>
</feature>
<evidence type="ECO:0000256" key="6">
    <source>
        <dbReference type="SAM" id="SignalP"/>
    </source>
</evidence>
<dbReference type="InterPro" id="IPR050330">
    <property type="entry name" value="Bact_OuterMem_StrucFunc"/>
</dbReference>
<comment type="subcellular location">
    <subcellularLocation>
        <location evidence="1">Cell outer membrane</location>
    </subcellularLocation>
</comment>
<protein>
    <submittedName>
        <fullName evidence="8">OmpA family protein</fullName>
    </submittedName>
</protein>